<sequence length="511" mass="54263">MSTAGPARRVTIVAARHREAVALVEAEGPGAELSVLCVEEDGKDGRAALDRALADAERRGCRVTGAPRTVGAPTGGGHAALLRELRTLNPQRVRLADPDPAHVSYDEERELPVHDEPAENAAAALTALAAVREHQLESGTPVFVDCHRAGADERPDGARQPRYPHPANWLTEGFDGRLSAFLPSAAGVVRWTQRVPGGTAWQGPELLPGPRLMPGLRVVRDMHGFPHLFALRRIPLKDGGDDIAVVRATQYRTGHPLTPWHSLGSPNSGNRHRSREVGFPAAAFDGTGGLSVFVRNFGHSVSHRHQGADGTWTPWQHLRGVRVADELVTVTTAGGETELFARARDSAAVLRWYRSGPDGVWAEDRTVPFSPRPGSLAAGPEPGTVLFRDLRTNEPCVWWPGATGPVPLGGADEGTGPVTGVRGVEAAGRPYSLLVRSGLGGACAVGVHAEGRADAGVWWNALPVDSAVMPAAVRDRAGVVTLATLTAGSQLGLAHQESPSDGFEFGRWYTV</sequence>
<comment type="caution">
    <text evidence="1">The sequence shown here is derived from an EMBL/GenBank/DDBJ whole genome shotgun (WGS) entry which is preliminary data.</text>
</comment>
<keyword evidence="2" id="KW-1185">Reference proteome</keyword>
<protein>
    <submittedName>
        <fullName evidence="1">Uncharacterized protein</fullName>
    </submittedName>
</protein>
<evidence type="ECO:0000313" key="1">
    <source>
        <dbReference type="EMBL" id="MFD0624251.1"/>
    </source>
</evidence>
<dbReference type="SUPFAM" id="SSF89372">
    <property type="entry name" value="Fucose-specific lectin"/>
    <property type="match status" value="1"/>
</dbReference>
<reference evidence="2" key="1">
    <citation type="journal article" date="2019" name="Int. J. Syst. Evol. Microbiol.">
        <title>The Global Catalogue of Microorganisms (GCM) 10K type strain sequencing project: providing services to taxonomists for standard genome sequencing and annotation.</title>
        <authorList>
            <consortium name="The Broad Institute Genomics Platform"/>
            <consortium name="The Broad Institute Genome Sequencing Center for Infectious Disease"/>
            <person name="Wu L."/>
            <person name="Ma J."/>
        </authorList>
    </citation>
    <scope>NUCLEOTIDE SEQUENCE [LARGE SCALE GENOMIC DNA]</scope>
    <source>
        <strain evidence="2">JCM 12607</strain>
    </source>
</reference>
<proteinExistence type="predicted"/>
<gene>
    <name evidence="1" type="ORF">ACFQ2K_17225</name>
</gene>
<evidence type="ECO:0000313" key="2">
    <source>
        <dbReference type="Proteomes" id="UP001596915"/>
    </source>
</evidence>
<name>A0ABW2WRS0_9ACTN</name>
<dbReference type="EMBL" id="JBHTGL010000008">
    <property type="protein sequence ID" value="MFD0624251.1"/>
    <property type="molecule type" value="Genomic_DNA"/>
</dbReference>
<accession>A0ABW2WRS0</accession>
<dbReference type="Proteomes" id="UP001596915">
    <property type="component" value="Unassembled WGS sequence"/>
</dbReference>
<organism evidence="1 2">
    <name type="scientific">Streptomyces sanglieri</name>
    <dbReference type="NCBI Taxonomy" id="193460"/>
    <lineage>
        <taxon>Bacteria</taxon>
        <taxon>Bacillati</taxon>
        <taxon>Actinomycetota</taxon>
        <taxon>Actinomycetes</taxon>
        <taxon>Kitasatosporales</taxon>
        <taxon>Streptomycetaceae</taxon>
        <taxon>Streptomyces</taxon>
    </lineage>
</organism>